<proteinExistence type="predicted"/>
<feature type="region of interest" description="Disordered" evidence="1">
    <location>
        <begin position="1"/>
        <end position="20"/>
    </location>
</feature>
<dbReference type="AlphaFoldDB" id="A0A7I8KHD9"/>
<name>A0A7I8KHD9_SPIIN</name>
<dbReference type="PANTHER" id="PTHR34201">
    <property type="entry name" value="GLYCINE-RICH PROTEIN"/>
    <property type="match status" value="1"/>
</dbReference>
<keyword evidence="3" id="KW-1185">Reference proteome</keyword>
<dbReference type="EMBL" id="LR746268">
    <property type="protein sequence ID" value="CAA7396564.1"/>
    <property type="molecule type" value="Genomic_DNA"/>
</dbReference>
<dbReference type="PANTHER" id="PTHR34201:SF1">
    <property type="entry name" value="GLYCINE-RICH PROTEIN"/>
    <property type="match status" value="1"/>
</dbReference>
<evidence type="ECO:0000313" key="3">
    <source>
        <dbReference type="Proteomes" id="UP000663760"/>
    </source>
</evidence>
<reference evidence="2" key="1">
    <citation type="submission" date="2020-02" db="EMBL/GenBank/DDBJ databases">
        <authorList>
            <person name="Scholz U."/>
            <person name="Mascher M."/>
            <person name="Fiebig A."/>
        </authorList>
    </citation>
    <scope>NUCLEOTIDE SEQUENCE</scope>
</reference>
<dbReference type="OrthoDB" id="1933362at2759"/>
<protein>
    <submittedName>
        <fullName evidence="2">Uncharacterized protein</fullName>
    </submittedName>
</protein>
<evidence type="ECO:0000256" key="1">
    <source>
        <dbReference type="SAM" id="MobiDB-lite"/>
    </source>
</evidence>
<dbReference type="Proteomes" id="UP000663760">
    <property type="component" value="Chromosome 5"/>
</dbReference>
<accession>A0A7I8KHD9</accession>
<gene>
    <name evidence="2" type="ORF">SI8410_05007227</name>
</gene>
<sequence>MVRGGDPGDEDGGSRESGPFWKLPVLKTGDLGKLGPGVGFGAGCGVGFGVGLFGGAGVGLGFPGLKFGFGAGAGCGVGLGFGYGLGKGVATDGNQRFSNVGYVIGDRSSQDRIFSVLDDLVENSKSVAKAVSMSIEEWRAK</sequence>
<dbReference type="InterPro" id="IPR053288">
    <property type="entry name" value="TGD_Bridge_Protein"/>
</dbReference>
<organism evidence="2 3">
    <name type="scientific">Spirodela intermedia</name>
    <name type="common">Intermediate duckweed</name>
    <dbReference type="NCBI Taxonomy" id="51605"/>
    <lineage>
        <taxon>Eukaryota</taxon>
        <taxon>Viridiplantae</taxon>
        <taxon>Streptophyta</taxon>
        <taxon>Embryophyta</taxon>
        <taxon>Tracheophyta</taxon>
        <taxon>Spermatophyta</taxon>
        <taxon>Magnoliopsida</taxon>
        <taxon>Liliopsida</taxon>
        <taxon>Araceae</taxon>
        <taxon>Lemnoideae</taxon>
        <taxon>Spirodela</taxon>
    </lineage>
</organism>
<evidence type="ECO:0000313" key="2">
    <source>
        <dbReference type="EMBL" id="CAA7396564.1"/>
    </source>
</evidence>